<dbReference type="Pfam" id="PF02752">
    <property type="entry name" value="Arrestin_C"/>
    <property type="match status" value="2"/>
</dbReference>
<evidence type="ECO:0000259" key="3">
    <source>
        <dbReference type="SMART" id="SM01017"/>
    </source>
</evidence>
<dbReference type="SMART" id="SM01017">
    <property type="entry name" value="Arrestin_C"/>
    <property type="match status" value="2"/>
</dbReference>
<dbReference type="InterPro" id="IPR014752">
    <property type="entry name" value="Arrestin-like_C"/>
</dbReference>
<dbReference type="SUPFAM" id="SSF81296">
    <property type="entry name" value="E set domains"/>
    <property type="match status" value="4"/>
</dbReference>
<organism evidence="4 5">
    <name type="scientific">Chironomus riparius</name>
    <dbReference type="NCBI Taxonomy" id="315576"/>
    <lineage>
        <taxon>Eukaryota</taxon>
        <taxon>Metazoa</taxon>
        <taxon>Ecdysozoa</taxon>
        <taxon>Arthropoda</taxon>
        <taxon>Hexapoda</taxon>
        <taxon>Insecta</taxon>
        <taxon>Pterygota</taxon>
        <taxon>Neoptera</taxon>
        <taxon>Endopterygota</taxon>
        <taxon>Diptera</taxon>
        <taxon>Nematocera</taxon>
        <taxon>Chironomoidea</taxon>
        <taxon>Chironomidae</taxon>
        <taxon>Chironominae</taxon>
        <taxon>Chironomus</taxon>
    </lineage>
</organism>
<comment type="similarity">
    <text evidence="1">Belongs to the arrestin family.</text>
</comment>
<dbReference type="InterPro" id="IPR014756">
    <property type="entry name" value="Ig_E-set"/>
</dbReference>
<evidence type="ECO:0000313" key="4">
    <source>
        <dbReference type="EMBL" id="CAH1707350.1"/>
    </source>
</evidence>
<dbReference type="AlphaFoldDB" id="A0A9P0ILJ3"/>
<dbReference type="PANTHER" id="PTHR11188">
    <property type="entry name" value="ARRESTIN DOMAIN CONTAINING PROTEIN"/>
    <property type="match status" value="1"/>
</dbReference>
<dbReference type="Proteomes" id="UP001153620">
    <property type="component" value="Chromosome 1"/>
</dbReference>
<dbReference type="GO" id="GO:0015031">
    <property type="term" value="P:protein transport"/>
    <property type="evidence" value="ECO:0007669"/>
    <property type="project" value="TreeGrafter"/>
</dbReference>
<sequence length="694" mass="78980">MTNISLTLESNVDGRRFYYPGEELRGTAILYLDSIKKFKGFYIKIFGQAKSNWTKESGKIKKIFEGTEVYINSRTYLFGEPSGTTFELQPGTHKFNFVFPIPFQIPSSLTLKFGRILYYVEAVLDIPWKFDKEVKVPFTVFRFDDLNFYRNLKEPVKLVESKSILTFSAFAFKFIKMTVSVPYSGYAVGQSVPITINYENETHTKVVKTSIKLIQTITYFSPMDGESKQTRKTVVNANSIGVDARHSKKFLTNLKIPPTIYSNSKFCKVITVCYTIDIAAQMSRVQVEPKLSLPIIIGGLPIRFEEDLVTSVVQPTAPPLFEPLAPVEEELDEDLLMNIKLILEPNDHGKHIYHPGHVLKGTAILTLLRTKKFRGIYIKVYGRARTYWARQTQVYESIEVYIDTNIYLVGPKNNPTFELQPGTHKYNFSHKLSEKLPSSINLKYGNIAYFIEAVPDIPWMFGQQFKIPFVVARCDDLNLYRNLKEPVKIVEKKNFFPHASQYSIQNDSNPLHLTVMMSHSGFVANQIVSMTVLYKNESDVNVVKTTVTFNQKVEFRSSTIPQLKIDEYKLVEVHAEGVDAKKSKSFPISFKIHNVASSNRRFCKVITVSYFIEVLGDLGREHSNLKVKIPITIGDIPIRSQEESLAVEPSAPPEEPLSGLVADLLLVLPSSPPLEILMDDFPPSYEDAIKMIQN</sequence>
<keyword evidence="5" id="KW-1185">Reference proteome</keyword>
<gene>
    <name evidence="4" type="ORF">CHIRRI_LOCUS199</name>
</gene>
<evidence type="ECO:0000313" key="5">
    <source>
        <dbReference type="Proteomes" id="UP001153620"/>
    </source>
</evidence>
<dbReference type="InterPro" id="IPR011022">
    <property type="entry name" value="Arrestin_C-like"/>
</dbReference>
<protein>
    <recommendedName>
        <fullName evidence="3">Arrestin C-terminal-like domain-containing protein</fullName>
    </recommendedName>
</protein>
<keyword evidence="2" id="KW-0716">Sensory transduction</keyword>
<accession>A0A9P0ILJ3</accession>
<feature type="domain" description="Arrestin C-terminal-like" evidence="3">
    <location>
        <begin position="507"/>
        <end position="638"/>
    </location>
</feature>
<evidence type="ECO:0000256" key="1">
    <source>
        <dbReference type="ARBA" id="ARBA00005298"/>
    </source>
</evidence>
<reference evidence="4" key="1">
    <citation type="submission" date="2022-01" db="EMBL/GenBank/DDBJ databases">
        <authorList>
            <person name="King R."/>
        </authorList>
    </citation>
    <scope>NUCLEOTIDE SEQUENCE</scope>
</reference>
<dbReference type="InterPro" id="IPR050357">
    <property type="entry name" value="Arrestin_domain-protein"/>
</dbReference>
<proteinExistence type="inferred from homology"/>
<dbReference type="PANTHER" id="PTHR11188:SF167">
    <property type="entry name" value="ARRESTIN C-TERMINAL-LIKE DOMAIN-CONTAINING PROTEIN-RELATED"/>
    <property type="match status" value="1"/>
</dbReference>
<name>A0A9P0ILJ3_9DIPT</name>
<dbReference type="Gene3D" id="2.60.40.640">
    <property type="match status" value="4"/>
</dbReference>
<dbReference type="Pfam" id="PF00339">
    <property type="entry name" value="Arrestin_N"/>
    <property type="match status" value="2"/>
</dbReference>
<dbReference type="GO" id="GO:0005737">
    <property type="term" value="C:cytoplasm"/>
    <property type="evidence" value="ECO:0007669"/>
    <property type="project" value="TreeGrafter"/>
</dbReference>
<dbReference type="EMBL" id="OU895877">
    <property type="protein sequence ID" value="CAH1707350.1"/>
    <property type="molecule type" value="Genomic_DNA"/>
</dbReference>
<evidence type="ECO:0000256" key="2">
    <source>
        <dbReference type="ARBA" id="ARBA00022606"/>
    </source>
</evidence>
<reference evidence="4" key="2">
    <citation type="submission" date="2022-10" db="EMBL/GenBank/DDBJ databases">
        <authorList>
            <consortium name="ENA_rothamsted_submissions"/>
            <consortium name="culmorum"/>
            <person name="King R."/>
        </authorList>
    </citation>
    <scope>NUCLEOTIDE SEQUENCE</scope>
</reference>
<feature type="domain" description="Arrestin C-terminal-like" evidence="3">
    <location>
        <begin position="171"/>
        <end position="302"/>
    </location>
</feature>
<dbReference type="InterPro" id="IPR011021">
    <property type="entry name" value="Arrestin-like_N"/>
</dbReference>